<name>A0A9P3LMS6_9APHY</name>
<dbReference type="AlphaFoldDB" id="A0A9P3LMS6"/>
<feature type="compositionally biased region" description="Basic residues" evidence="1">
    <location>
        <begin position="121"/>
        <end position="130"/>
    </location>
</feature>
<feature type="region of interest" description="Disordered" evidence="1">
    <location>
        <begin position="96"/>
        <end position="152"/>
    </location>
</feature>
<organism evidence="2 3">
    <name type="scientific">Phanerochaete sordida</name>
    <dbReference type="NCBI Taxonomy" id="48140"/>
    <lineage>
        <taxon>Eukaryota</taxon>
        <taxon>Fungi</taxon>
        <taxon>Dikarya</taxon>
        <taxon>Basidiomycota</taxon>
        <taxon>Agaricomycotina</taxon>
        <taxon>Agaricomycetes</taxon>
        <taxon>Polyporales</taxon>
        <taxon>Phanerochaetaceae</taxon>
        <taxon>Phanerochaete</taxon>
    </lineage>
</organism>
<evidence type="ECO:0000256" key="1">
    <source>
        <dbReference type="SAM" id="MobiDB-lite"/>
    </source>
</evidence>
<accession>A0A9P3LMS6</accession>
<dbReference type="Proteomes" id="UP000703269">
    <property type="component" value="Unassembled WGS sequence"/>
</dbReference>
<sequence length="152" mass="16731">MRPETGMHCMTLLAGEPPNETTDNYTCLAIHVGESIDAELSTFGTFDLVVFEKNVVGHFLEFVQSTSEQTRLSAAQRVATIANPLPTCVQIVDPYESERQDNAKQAAAEENSKRKDQKKDKDKKKKKKRTLASGEEVEGLAEPATTTTSSPE</sequence>
<proteinExistence type="predicted"/>
<protein>
    <submittedName>
        <fullName evidence="2">Uncharacterized protein</fullName>
    </submittedName>
</protein>
<keyword evidence="3" id="KW-1185">Reference proteome</keyword>
<gene>
    <name evidence="2" type="ORF">PsYK624_170040</name>
</gene>
<reference evidence="2 3" key="1">
    <citation type="submission" date="2021-08" db="EMBL/GenBank/DDBJ databases">
        <title>Draft Genome Sequence of Phanerochaete sordida strain YK-624.</title>
        <authorList>
            <person name="Mori T."/>
            <person name="Dohra H."/>
            <person name="Suzuki T."/>
            <person name="Kawagishi H."/>
            <person name="Hirai H."/>
        </authorList>
    </citation>
    <scope>NUCLEOTIDE SEQUENCE [LARGE SCALE GENOMIC DNA]</scope>
    <source>
        <strain evidence="2 3">YK-624</strain>
    </source>
</reference>
<evidence type="ECO:0000313" key="3">
    <source>
        <dbReference type="Proteomes" id="UP000703269"/>
    </source>
</evidence>
<comment type="caution">
    <text evidence="2">The sequence shown here is derived from an EMBL/GenBank/DDBJ whole genome shotgun (WGS) entry which is preliminary data.</text>
</comment>
<feature type="compositionally biased region" description="Basic and acidic residues" evidence="1">
    <location>
        <begin position="110"/>
        <end position="120"/>
    </location>
</feature>
<dbReference type="EMBL" id="BPQB01000186">
    <property type="protein sequence ID" value="GJF00706.1"/>
    <property type="molecule type" value="Genomic_DNA"/>
</dbReference>
<evidence type="ECO:0000313" key="2">
    <source>
        <dbReference type="EMBL" id="GJF00706.1"/>
    </source>
</evidence>